<keyword evidence="3" id="KW-0536">Nodulation</keyword>
<dbReference type="GO" id="GO:0016887">
    <property type="term" value="F:ATP hydrolysis activity"/>
    <property type="evidence" value="ECO:0007669"/>
    <property type="project" value="InterPro"/>
</dbReference>
<proteinExistence type="inferred from homology"/>
<dbReference type="SMART" id="SM00382">
    <property type="entry name" value="AAA"/>
    <property type="match status" value="1"/>
</dbReference>
<protein>
    <submittedName>
        <fullName evidence="7">ABC transporter ATP-binding protein</fullName>
    </submittedName>
</protein>
<dbReference type="AlphaFoldDB" id="A0A556MG12"/>
<dbReference type="SUPFAM" id="SSF52540">
    <property type="entry name" value="P-loop containing nucleoside triphosphate hydrolases"/>
    <property type="match status" value="1"/>
</dbReference>
<dbReference type="PANTHER" id="PTHR42711:SF5">
    <property type="entry name" value="ABC TRANSPORTER ATP-BINDING PROTEIN NATA"/>
    <property type="match status" value="1"/>
</dbReference>
<dbReference type="PROSITE" id="PS50893">
    <property type="entry name" value="ABC_TRANSPORTER_2"/>
    <property type="match status" value="1"/>
</dbReference>
<dbReference type="PROSITE" id="PS00211">
    <property type="entry name" value="ABC_TRANSPORTER_1"/>
    <property type="match status" value="1"/>
</dbReference>
<dbReference type="CDD" id="cd03263">
    <property type="entry name" value="ABC_subfamily_A"/>
    <property type="match status" value="1"/>
</dbReference>
<dbReference type="RefSeq" id="WP_144250124.1">
    <property type="nucleotide sequence ID" value="NZ_VLPK01000004.1"/>
</dbReference>
<name>A0A556MG12_9SPHI</name>
<accession>A0A556MG12</accession>
<evidence type="ECO:0000256" key="1">
    <source>
        <dbReference type="ARBA" id="ARBA00005417"/>
    </source>
</evidence>
<keyword evidence="5 7" id="KW-0067">ATP-binding</keyword>
<dbReference type="InterPro" id="IPR027417">
    <property type="entry name" value="P-loop_NTPase"/>
</dbReference>
<evidence type="ECO:0000259" key="6">
    <source>
        <dbReference type="PROSITE" id="PS50893"/>
    </source>
</evidence>
<evidence type="ECO:0000256" key="5">
    <source>
        <dbReference type="ARBA" id="ARBA00022840"/>
    </source>
</evidence>
<evidence type="ECO:0000256" key="3">
    <source>
        <dbReference type="ARBA" id="ARBA00022458"/>
    </source>
</evidence>
<dbReference type="EMBL" id="VLPK01000004">
    <property type="protein sequence ID" value="TSJ38843.1"/>
    <property type="molecule type" value="Genomic_DNA"/>
</dbReference>
<dbReference type="PANTHER" id="PTHR42711">
    <property type="entry name" value="ABC TRANSPORTER ATP-BINDING PROTEIN"/>
    <property type="match status" value="1"/>
</dbReference>
<keyword evidence="2" id="KW-0813">Transport</keyword>
<gene>
    <name evidence="7" type="ORF">FO440_20280</name>
</gene>
<dbReference type="InterPro" id="IPR003593">
    <property type="entry name" value="AAA+_ATPase"/>
</dbReference>
<evidence type="ECO:0000313" key="8">
    <source>
        <dbReference type="Proteomes" id="UP000318733"/>
    </source>
</evidence>
<organism evidence="7 8">
    <name type="scientific">Mucilaginibacter corticis</name>
    <dbReference type="NCBI Taxonomy" id="2597670"/>
    <lineage>
        <taxon>Bacteria</taxon>
        <taxon>Pseudomonadati</taxon>
        <taxon>Bacteroidota</taxon>
        <taxon>Sphingobacteriia</taxon>
        <taxon>Sphingobacteriales</taxon>
        <taxon>Sphingobacteriaceae</taxon>
        <taxon>Mucilaginibacter</taxon>
    </lineage>
</organism>
<sequence length="260" mass="28166">MTVTQDKYILKVDGLGVTYGNVVAVKNVGFGVLQGEIFGLLGPNGAGKTSTLSAIESLIKFKTGTIEVDGYDVQQKPLHARASMGVQLQSTSFQSELNVIQILQLFSGIYGVPMTKDKINQVLDEIGLADAGKKKFGQLSGGQQQRVSLVIATIHNPKLVLLDEPTTGLDPQSRRQLWERIEAIRDKGHSVLLTTHSMEEAEAVCDRIAIIDHGTVVAVDTPEALINRHKDDPEVIAVSRRGKVTLEDVFIALTGKTVRA</sequence>
<dbReference type="Pfam" id="PF00005">
    <property type="entry name" value="ABC_tran"/>
    <property type="match status" value="1"/>
</dbReference>
<evidence type="ECO:0000313" key="7">
    <source>
        <dbReference type="EMBL" id="TSJ38843.1"/>
    </source>
</evidence>
<comment type="caution">
    <text evidence="7">The sequence shown here is derived from an EMBL/GenBank/DDBJ whole genome shotgun (WGS) entry which is preliminary data.</text>
</comment>
<keyword evidence="4" id="KW-0547">Nucleotide-binding</keyword>
<comment type="similarity">
    <text evidence="1">Belongs to the ABC transporter superfamily.</text>
</comment>
<dbReference type="InterPro" id="IPR017871">
    <property type="entry name" value="ABC_transporter-like_CS"/>
</dbReference>
<dbReference type="Proteomes" id="UP000318733">
    <property type="component" value="Unassembled WGS sequence"/>
</dbReference>
<evidence type="ECO:0000256" key="4">
    <source>
        <dbReference type="ARBA" id="ARBA00022741"/>
    </source>
</evidence>
<reference evidence="7 8" key="1">
    <citation type="submission" date="2019-07" db="EMBL/GenBank/DDBJ databases">
        <authorList>
            <person name="Huq M.A."/>
        </authorList>
    </citation>
    <scope>NUCLEOTIDE SEQUENCE [LARGE SCALE GENOMIC DNA]</scope>
    <source>
        <strain evidence="7 8">MAH-19</strain>
    </source>
</reference>
<dbReference type="GO" id="GO:0005524">
    <property type="term" value="F:ATP binding"/>
    <property type="evidence" value="ECO:0007669"/>
    <property type="project" value="UniProtKB-KW"/>
</dbReference>
<feature type="domain" description="ABC transporter" evidence="6">
    <location>
        <begin position="10"/>
        <end position="238"/>
    </location>
</feature>
<keyword evidence="8" id="KW-1185">Reference proteome</keyword>
<dbReference type="Gene3D" id="3.40.50.300">
    <property type="entry name" value="P-loop containing nucleotide triphosphate hydrolases"/>
    <property type="match status" value="1"/>
</dbReference>
<dbReference type="InterPro" id="IPR003439">
    <property type="entry name" value="ABC_transporter-like_ATP-bd"/>
</dbReference>
<evidence type="ECO:0000256" key="2">
    <source>
        <dbReference type="ARBA" id="ARBA00022448"/>
    </source>
</evidence>
<dbReference type="OrthoDB" id="750260at2"/>
<dbReference type="InterPro" id="IPR050763">
    <property type="entry name" value="ABC_transporter_ATP-binding"/>
</dbReference>